<dbReference type="Proteomes" id="UP001234178">
    <property type="component" value="Unassembled WGS sequence"/>
</dbReference>
<name>A0ABQ9ZFZ6_9CRUS</name>
<comment type="caution">
    <text evidence="2">The sequence shown here is derived from an EMBL/GenBank/DDBJ whole genome shotgun (WGS) entry which is preliminary data.</text>
</comment>
<keyword evidence="3" id="KW-1185">Reference proteome</keyword>
<dbReference type="EMBL" id="JAOYFB010000003">
    <property type="protein sequence ID" value="KAK4011856.1"/>
    <property type="molecule type" value="Genomic_DNA"/>
</dbReference>
<keyword evidence="1" id="KW-1133">Transmembrane helix</keyword>
<keyword evidence="1" id="KW-0472">Membrane</keyword>
<feature type="transmembrane region" description="Helical" evidence="1">
    <location>
        <begin position="20"/>
        <end position="39"/>
    </location>
</feature>
<accession>A0ABQ9ZFZ6</accession>
<proteinExistence type="predicted"/>
<sequence>MGFLLCNWMMMSLETAAVSRLLAQIFFFFLMFSSVFILFEKKNKTICTRNTKKRPLSFRFIHDRMKDRRGEGGTKFSLANLRVQNERNSFVISPRMNIEMGGGFPPSHDYEKLYTRLFVR</sequence>
<keyword evidence="1" id="KW-0812">Transmembrane</keyword>
<protein>
    <submittedName>
        <fullName evidence="2">Uncharacterized protein</fullName>
    </submittedName>
</protein>
<reference evidence="2 3" key="1">
    <citation type="journal article" date="2023" name="Nucleic Acids Res.">
        <title>The hologenome of Daphnia magna reveals possible DNA methylation and microbiome-mediated evolution of the host genome.</title>
        <authorList>
            <person name="Chaturvedi A."/>
            <person name="Li X."/>
            <person name="Dhandapani V."/>
            <person name="Marshall H."/>
            <person name="Kissane S."/>
            <person name="Cuenca-Cambronero M."/>
            <person name="Asole G."/>
            <person name="Calvet F."/>
            <person name="Ruiz-Romero M."/>
            <person name="Marangio P."/>
            <person name="Guigo R."/>
            <person name="Rago D."/>
            <person name="Mirbahai L."/>
            <person name="Eastwood N."/>
            <person name="Colbourne J.K."/>
            <person name="Zhou J."/>
            <person name="Mallon E."/>
            <person name="Orsini L."/>
        </authorList>
    </citation>
    <scope>NUCLEOTIDE SEQUENCE [LARGE SCALE GENOMIC DNA]</scope>
    <source>
        <strain evidence="2">LRV0_1</strain>
    </source>
</reference>
<gene>
    <name evidence="2" type="ORF">OUZ56_020965</name>
</gene>
<evidence type="ECO:0000313" key="3">
    <source>
        <dbReference type="Proteomes" id="UP001234178"/>
    </source>
</evidence>
<organism evidence="2 3">
    <name type="scientific">Daphnia magna</name>
    <dbReference type="NCBI Taxonomy" id="35525"/>
    <lineage>
        <taxon>Eukaryota</taxon>
        <taxon>Metazoa</taxon>
        <taxon>Ecdysozoa</taxon>
        <taxon>Arthropoda</taxon>
        <taxon>Crustacea</taxon>
        <taxon>Branchiopoda</taxon>
        <taxon>Diplostraca</taxon>
        <taxon>Cladocera</taxon>
        <taxon>Anomopoda</taxon>
        <taxon>Daphniidae</taxon>
        <taxon>Daphnia</taxon>
    </lineage>
</organism>
<evidence type="ECO:0000313" key="2">
    <source>
        <dbReference type="EMBL" id="KAK4011856.1"/>
    </source>
</evidence>
<evidence type="ECO:0000256" key="1">
    <source>
        <dbReference type="SAM" id="Phobius"/>
    </source>
</evidence>